<accession>A0A2I4PEL6</accession>
<feature type="transmembrane region" description="Helical" evidence="1">
    <location>
        <begin position="248"/>
        <end position="271"/>
    </location>
</feature>
<keyword evidence="1" id="KW-1133">Transmembrane helix</keyword>
<gene>
    <name evidence="2" type="primary">nad2_a</name>
</gene>
<feature type="transmembrane region" description="Helical" evidence="1">
    <location>
        <begin position="93"/>
        <end position="112"/>
    </location>
</feature>
<feature type="transmembrane region" description="Helical" evidence="1">
    <location>
        <begin position="342"/>
        <end position="361"/>
    </location>
</feature>
<protein>
    <submittedName>
        <fullName evidence="2">Nad2_a</fullName>
    </submittedName>
</protein>
<evidence type="ECO:0000313" key="2">
    <source>
        <dbReference type="EMBL" id="APW82379.1"/>
    </source>
</evidence>
<name>A0A2I4PEL6_9SPIT</name>
<keyword evidence="1" id="KW-0472">Membrane</keyword>
<keyword evidence="1" id="KW-0812">Transmembrane</keyword>
<dbReference type="AlphaFoldDB" id="A0A2I4PEL6"/>
<feature type="transmembrane region" description="Helical" evidence="1">
    <location>
        <begin position="14"/>
        <end position="36"/>
    </location>
</feature>
<reference evidence="2" key="1">
    <citation type="submission" date="2016-07" db="EMBL/GenBank/DDBJ databases">
        <title>Mitochondrial genome evolution in Stichotrich ciliates.</title>
        <authorList>
            <person name="Chen X."/>
            <person name="Landweber L."/>
        </authorList>
    </citation>
    <scope>NUCLEOTIDE SEQUENCE</scope>
</reference>
<feature type="transmembrane region" description="Helical" evidence="1">
    <location>
        <begin position="124"/>
        <end position="141"/>
    </location>
</feature>
<evidence type="ECO:0000256" key="1">
    <source>
        <dbReference type="SAM" id="Phobius"/>
    </source>
</evidence>
<organism evidence="2">
    <name type="scientific">Urostyla grandis</name>
    <dbReference type="NCBI Taxonomy" id="57509"/>
    <lineage>
        <taxon>Eukaryota</taxon>
        <taxon>Sar</taxon>
        <taxon>Alveolata</taxon>
        <taxon>Ciliophora</taxon>
        <taxon>Intramacronucleata</taxon>
        <taxon>Spirotrichea</taxon>
        <taxon>Stichotrichia</taxon>
        <taxon>Urostylida</taxon>
        <taxon>Urostylidae</taxon>
        <taxon>Urostyla</taxon>
    </lineage>
</organism>
<keyword evidence="2" id="KW-0496">Mitochondrion</keyword>
<feature type="transmembrane region" description="Helical" evidence="1">
    <location>
        <begin position="310"/>
        <end position="330"/>
    </location>
</feature>
<feature type="transmembrane region" description="Helical" evidence="1">
    <location>
        <begin position="195"/>
        <end position="218"/>
    </location>
</feature>
<geneLocation type="mitochondrion" evidence="2"/>
<sequence length="369" mass="41289">MILFLFHLSTCPSLLILVLTPYAALLTIVILSTLIATPTSETLTETKKFNMTWVGNLFYPILPLSLILTAISITVWSGSATPILLGHLLINKVSLKLLVVFSLIGAALLLAVQSPHSQLTKTNNDLNSFLVAFVYFAPLLFLTNSLISFIFIIELLTTQIFVLVVLWDVNQRNTTIHLAQLTNARYRSAQTPLDALFFFFWTSFLVALTLFTLLSLLISTYSLSDWAISEFLMDVILLGTPLSEMSPLLIIMLALFLILMLKLALAPFFFWKPIFFAVLHIPALFFYTVFFYSLLLTWIVLFWFSLNALLTKLIILPLIGLLSIGFITILMSLGDSSSLRGLIAISSVFNTLLIWLTFTVIGNPTALPY</sequence>
<feature type="transmembrane region" description="Helical" evidence="1">
    <location>
        <begin position="57"/>
        <end position="78"/>
    </location>
</feature>
<dbReference type="EMBL" id="KX494929">
    <property type="protein sequence ID" value="APW82379.1"/>
    <property type="molecule type" value="Genomic_DNA"/>
</dbReference>
<proteinExistence type="predicted"/>
<feature type="transmembrane region" description="Helical" evidence="1">
    <location>
        <begin position="283"/>
        <end position="304"/>
    </location>
</feature>